<evidence type="ECO:0000313" key="2">
    <source>
        <dbReference type="EMBL" id="KAF7188794.1"/>
    </source>
</evidence>
<keyword evidence="3" id="KW-1185">Reference proteome</keyword>
<sequence length="282" mass="31838">MLFNPIQTPCDGFGSGSVKEQPSTHRRDKLQSVVKEDLPDRNKVVRALAGLQTQRLASNASQRAFSRFLLSEAMRTEAKHGMRHCLEPLFHEQCYQSWRRFRGGRGEKSKKAGTSGTEILARRNDTRERHLQGCELVGSFRPFLVHNDEPLRQLHYAQASKPDCMPLFCRPMVPVDSFPISGSAVNRARGSSTPLRFVLSHRDRVLLLSWNTLATAAGRRRRGEPWMRLGPRNLRSAVDKGSSKEEGFLIELGRGAWRWHVSTCPHRPSSESCGVMSMPHVA</sequence>
<feature type="region of interest" description="Disordered" evidence="1">
    <location>
        <begin position="1"/>
        <end position="27"/>
    </location>
</feature>
<evidence type="ECO:0000313" key="3">
    <source>
        <dbReference type="Proteomes" id="UP000660729"/>
    </source>
</evidence>
<organism evidence="2 3">
    <name type="scientific">Pseudocercospora fuligena</name>
    <dbReference type="NCBI Taxonomy" id="685502"/>
    <lineage>
        <taxon>Eukaryota</taxon>
        <taxon>Fungi</taxon>
        <taxon>Dikarya</taxon>
        <taxon>Ascomycota</taxon>
        <taxon>Pezizomycotina</taxon>
        <taxon>Dothideomycetes</taxon>
        <taxon>Dothideomycetidae</taxon>
        <taxon>Mycosphaerellales</taxon>
        <taxon>Mycosphaerellaceae</taxon>
        <taxon>Pseudocercospora</taxon>
    </lineage>
</organism>
<gene>
    <name evidence="2" type="ORF">HII31_09717</name>
</gene>
<name>A0A8H6RD76_9PEZI</name>
<dbReference type="Proteomes" id="UP000660729">
    <property type="component" value="Unassembled WGS sequence"/>
</dbReference>
<reference evidence="2" key="1">
    <citation type="submission" date="2020-04" db="EMBL/GenBank/DDBJ databases">
        <title>Draft genome resource of the tomato pathogen Pseudocercospora fuligena.</title>
        <authorList>
            <person name="Zaccaron A."/>
        </authorList>
    </citation>
    <scope>NUCLEOTIDE SEQUENCE</scope>
    <source>
        <strain evidence="2">PF001</strain>
    </source>
</reference>
<proteinExistence type="predicted"/>
<dbReference type="AlphaFoldDB" id="A0A8H6RD76"/>
<accession>A0A8H6RD76</accession>
<protein>
    <submittedName>
        <fullName evidence="2">Uncharacterized protein</fullName>
    </submittedName>
</protein>
<evidence type="ECO:0000256" key="1">
    <source>
        <dbReference type="SAM" id="MobiDB-lite"/>
    </source>
</evidence>
<dbReference type="EMBL" id="JABCIY010000204">
    <property type="protein sequence ID" value="KAF7188794.1"/>
    <property type="molecule type" value="Genomic_DNA"/>
</dbReference>
<comment type="caution">
    <text evidence="2">The sequence shown here is derived from an EMBL/GenBank/DDBJ whole genome shotgun (WGS) entry which is preliminary data.</text>
</comment>